<evidence type="ECO:0000256" key="1">
    <source>
        <dbReference type="PROSITE-ProRule" id="PRU00339"/>
    </source>
</evidence>
<dbReference type="SUPFAM" id="SSF48452">
    <property type="entry name" value="TPR-like"/>
    <property type="match status" value="1"/>
</dbReference>
<sequence>MAGDMHRAATSHSLRFLIYRRPDDYYLGARHTGHLLPTAALVTTDDPYEADFCLLPEDLRRLQVDLGRESVARFVTSLSHYAQFPEKHLLWSTHDDCRSPVPEALFCKASVAASEAGRILAVPYLVEDCGRLCHFEPSRFRWDTCFIGYPGSFPLRERLLLAVSADRRLAAHLDIAPKFHGHLDPELRAARRQRYLDALEDSLTALCPRGDGMNSIRFFETLSMGRIPVLIADGCLLPFASQIPYDRFVIRIAERDVDRAPRIICEWMERITPAEVLQRCREARNTWEQMLAPQSFMQPLLRELAGEHARRQGLHAYQRGHHADAESWFRHALQVLPDDPQAVRWLALLLHEEGRFEESITLLGTRLRSAVPVSGVHRLLGEAYQQTGRLSAARQQFSQALVEDPRNPELLVNLGTVNAALDRWDEALRVLAEAAALAPESAAAWMNLGCALQARHQMAEATAAFRRAVRLDPRHGTAAWNLAQNLLLRGEFSEGFALLEARFNKRDPVPSPNIDAPRWRGEPLAGKAVLVWTEQAFGDAIQFVRYIPMLAGLGARVLLYNHLRPLQRLLHSLPGMTALVDAEDSVPVVDYQVPLLSLPDLFRTTAATIPHDMVPYLAPDPALVMRWRRELSRETGVRIGLCWAGRPEPDPRRSATLADLAPLCRLTGVKFYSLQLGEAATQVLSPPQGMHLQDLTADIRDFEDTAAIMLQLDLVISVDTSVAHLAGALGRPVCVLLPFVPDWRWMLARQDCPWYPTMRLFRQQQPGDWAGAVDELLSFLLGAETPGGDQDDN</sequence>
<accession>A0ABM9DBJ7</accession>
<protein>
    <recommendedName>
        <fullName evidence="2">Exostosin GT47 domain-containing protein</fullName>
    </recommendedName>
</protein>
<evidence type="ECO:0000313" key="3">
    <source>
        <dbReference type="EMBL" id="CAH2032607.1"/>
    </source>
</evidence>
<gene>
    <name evidence="3" type="ORF">GEAMG1_2771</name>
</gene>
<dbReference type="Gene3D" id="1.25.40.10">
    <property type="entry name" value="Tetratricopeptide repeat domain"/>
    <property type="match status" value="1"/>
</dbReference>
<dbReference type="InterPro" id="IPR011990">
    <property type="entry name" value="TPR-like_helical_dom_sf"/>
</dbReference>
<dbReference type="PANTHER" id="PTHR44809">
    <property type="match status" value="1"/>
</dbReference>
<evidence type="ECO:0000313" key="4">
    <source>
        <dbReference type="Proteomes" id="UP001295463"/>
    </source>
</evidence>
<keyword evidence="1" id="KW-0802">TPR repeat</keyword>
<feature type="domain" description="Exostosin GT47" evidence="2">
    <location>
        <begin position="167"/>
        <end position="263"/>
    </location>
</feature>
<dbReference type="RefSeq" id="WP_305733348.1">
    <property type="nucleotide sequence ID" value="NZ_OW150024.1"/>
</dbReference>
<evidence type="ECO:0000259" key="2">
    <source>
        <dbReference type="Pfam" id="PF03016"/>
    </source>
</evidence>
<feature type="repeat" description="TPR" evidence="1">
    <location>
        <begin position="408"/>
        <end position="441"/>
    </location>
</feature>
<dbReference type="PROSITE" id="PS50005">
    <property type="entry name" value="TPR"/>
    <property type="match status" value="3"/>
</dbReference>
<feature type="repeat" description="TPR" evidence="1">
    <location>
        <begin position="374"/>
        <end position="407"/>
    </location>
</feature>
<dbReference type="SMART" id="SM00028">
    <property type="entry name" value="TPR"/>
    <property type="match status" value="4"/>
</dbReference>
<organism evidence="3 4">
    <name type="scientific">Trichlorobacter ammonificans</name>
    <dbReference type="NCBI Taxonomy" id="2916410"/>
    <lineage>
        <taxon>Bacteria</taxon>
        <taxon>Pseudomonadati</taxon>
        <taxon>Thermodesulfobacteriota</taxon>
        <taxon>Desulfuromonadia</taxon>
        <taxon>Geobacterales</taxon>
        <taxon>Geobacteraceae</taxon>
        <taxon>Trichlorobacter</taxon>
    </lineage>
</organism>
<keyword evidence="4" id="KW-1185">Reference proteome</keyword>
<dbReference type="Gene3D" id="3.40.50.2000">
    <property type="entry name" value="Glycogen Phosphorylase B"/>
    <property type="match status" value="1"/>
</dbReference>
<dbReference type="Pfam" id="PF14559">
    <property type="entry name" value="TPR_19"/>
    <property type="match status" value="1"/>
</dbReference>
<feature type="repeat" description="TPR" evidence="1">
    <location>
        <begin position="442"/>
        <end position="475"/>
    </location>
</feature>
<proteinExistence type="predicted"/>
<dbReference type="InterPro" id="IPR040911">
    <property type="entry name" value="Exostosin_GT47"/>
</dbReference>
<dbReference type="SUPFAM" id="SSF53756">
    <property type="entry name" value="UDP-Glycosyltransferase/glycogen phosphorylase"/>
    <property type="match status" value="1"/>
</dbReference>
<dbReference type="Pfam" id="PF13432">
    <property type="entry name" value="TPR_16"/>
    <property type="match status" value="2"/>
</dbReference>
<dbReference type="EMBL" id="OW150024">
    <property type="protein sequence ID" value="CAH2032607.1"/>
    <property type="molecule type" value="Genomic_DNA"/>
</dbReference>
<dbReference type="Pfam" id="PF03016">
    <property type="entry name" value="Exostosin_GT47"/>
    <property type="match status" value="1"/>
</dbReference>
<dbReference type="PANTHER" id="PTHR44809:SF1">
    <property type="entry name" value="PROTEIN O-MANNOSYL-TRANSFERASE TMTC1"/>
    <property type="match status" value="1"/>
</dbReference>
<name>A0ABM9DBJ7_9BACT</name>
<dbReference type="Proteomes" id="UP001295463">
    <property type="component" value="Chromosome"/>
</dbReference>
<dbReference type="InterPro" id="IPR052943">
    <property type="entry name" value="TMTC_O-mannosyl-trnsfr"/>
</dbReference>
<dbReference type="InterPro" id="IPR019734">
    <property type="entry name" value="TPR_rpt"/>
</dbReference>
<reference evidence="3 4" key="1">
    <citation type="submission" date="2022-03" db="EMBL/GenBank/DDBJ databases">
        <authorList>
            <person name="Koch H."/>
        </authorList>
    </citation>
    <scope>NUCLEOTIDE SEQUENCE [LARGE SCALE GENOMIC DNA]</scope>
    <source>
        <strain evidence="3 4">G1</strain>
    </source>
</reference>